<name>A0A3B1DJF8_9ZZZZ</name>
<accession>A0A3B1DJF8</accession>
<gene>
    <name evidence="2" type="ORF">MNBD_PLANCTO02-920</name>
</gene>
<proteinExistence type="predicted"/>
<sequence length="496" mass="54268">MSNVLKCKSCGEEVQKGVVRCWNCQSFMRDDIEQAYLEKQASPQGVLLSDPNTEEEGSSTLTLEEAENSSPLTSAAKSEGVIVDHTLGHQTPATPIEIVPVVTEKPSVAKNPAPSQQKKAQQPTNKVNSSEPSHAVAASTETEHHSVKTAGDELLAAALAEEKESGNKQFKGALIKPTPKTKGGIIVFCPNGHPIEVQERHRGKVGKCPKCREAFNVPAGRSLPVTDSSDAEGEPTGETEVTKPEFLWMTDVRLHEIDLQKLSIKPGSLEKQFKLVDIRLNQEELLFLTLSKGAGLFGAAEKKRSSVREEVMEKLSTGISVNDCGAEENFQIESPEKLTIVQPVPEGQDSLFAGIPIFGEGRIAVSVPRTQNSTQRTYLSFSLSEFRTFSTALDECCDIVEFGIECGIPLEDLTMEKKCHYTDETFDALENIEYYLNDPAFKVEISGRECEECGLEISEEGRKKENLGGKSGKGITKAKCPKCTKKFGNITHYCLK</sequence>
<evidence type="ECO:0000256" key="1">
    <source>
        <dbReference type="SAM" id="MobiDB-lite"/>
    </source>
</evidence>
<feature type="region of interest" description="Disordered" evidence="1">
    <location>
        <begin position="107"/>
        <end position="146"/>
    </location>
</feature>
<feature type="region of interest" description="Disordered" evidence="1">
    <location>
        <begin position="42"/>
        <end position="76"/>
    </location>
</feature>
<organism evidence="2">
    <name type="scientific">hydrothermal vent metagenome</name>
    <dbReference type="NCBI Taxonomy" id="652676"/>
    <lineage>
        <taxon>unclassified sequences</taxon>
        <taxon>metagenomes</taxon>
        <taxon>ecological metagenomes</taxon>
    </lineage>
</organism>
<feature type="compositionally biased region" description="Low complexity" evidence="1">
    <location>
        <begin position="109"/>
        <end position="123"/>
    </location>
</feature>
<evidence type="ECO:0000313" key="2">
    <source>
        <dbReference type="EMBL" id="VAX40832.1"/>
    </source>
</evidence>
<reference evidence="2" key="1">
    <citation type="submission" date="2018-06" db="EMBL/GenBank/DDBJ databases">
        <authorList>
            <person name="Zhirakovskaya E."/>
        </authorList>
    </citation>
    <scope>NUCLEOTIDE SEQUENCE</scope>
</reference>
<dbReference type="EMBL" id="UOGL01000485">
    <property type="protein sequence ID" value="VAX40832.1"/>
    <property type="molecule type" value="Genomic_DNA"/>
</dbReference>
<feature type="region of interest" description="Disordered" evidence="1">
    <location>
        <begin position="221"/>
        <end position="240"/>
    </location>
</feature>
<dbReference type="AlphaFoldDB" id="A0A3B1DJF8"/>
<protein>
    <submittedName>
        <fullName evidence="2">Uncharacterized protein</fullName>
    </submittedName>
</protein>